<dbReference type="Gene3D" id="2.180.10.10">
    <property type="entry name" value="RHS repeat-associated core"/>
    <property type="match status" value="2"/>
</dbReference>
<dbReference type="PANTHER" id="PTHR32305">
    <property type="match status" value="1"/>
</dbReference>
<protein>
    <submittedName>
        <fullName evidence="4">DUF6443 domain-containing protein</fullName>
    </submittedName>
</protein>
<evidence type="ECO:0000313" key="4">
    <source>
        <dbReference type="EMBL" id="WEK35220.1"/>
    </source>
</evidence>
<dbReference type="NCBIfam" id="TIGR03696">
    <property type="entry name" value="Rhs_assc_core"/>
    <property type="match status" value="1"/>
</dbReference>
<evidence type="ECO:0000259" key="2">
    <source>
        <dbReference type="Pfam" id="PF04151"/>
    </source>
</evidence>
<feature type="chain" id="PRO_5042564911" evidence="1">
    <location>
        <begin position="25"/>
        <end position="1951"/>
    </location>
</feature>
<evidence type="ECO:0000259" key="3">
    <source>
        <dbReference type="Pfam" id="PF20041"/>
    </source>
</evidence>
<proteinExistence type="predicted"/>
<dbReference type="EMBL" id="CP119311">
    <property type="protein sequence ID" value="WEK35220.1"/>
    <property type="molecule type" value="Genomic_DNA"/>
</dbReference>
<dbReference type="InterPro" id="IPR045619">
    <property type="entry name" value="DUF6443"/>
</dbReference>
<dbReference type="InterPro" id="IPR022385">
    <property type="entry name" value="Rhs_assc_core"/>
</dbReference>
<feature type="domain" description="DUF6443" evidence="3">
    <location>
        <begin position="530"/>
        <end position="665"/>
    </location>
</feature>
<dbReference type="Pfam" id="PF20041">
    <property type="entry name" value="DUF6443"/>
    <property type="match status" value="1"/>
</dbReference>
<organism evidence="4 5">
    <name type="scientific">Candidatus Pseudobacter hemicellulosilyticus</name>
    <dbReference type="NCBI Taxonomy" id="3121375"/>
    <lineage>
        <taxon>Bacteria</taxon>
        <taxon>Pseudomonadati</taxon>
        <taxon>Bacteroidota</taxon>
        <taxon>Chitinophagia</taxon>
        <taxon>Chitinophagales</taxon>
        <taxon>Chitinophagaceae</taxon>
        <taxon>Pseudobacter</taxon>
    </lineage>
</organism>
<dbReference type="Proteomes" id="UP001220610">
    <property type="component" value="Chromosome"/>
</dbReference>
<sequence>MLFNKVIPTFIVLLVTLLSGSVQSFGQGTSMADPIDMGEFTQYNTDFYDSRSNIGYGNNYGQPSEDVFYRFYVYGTTTVSISTCNADFDTYLHLLRGDGSLIQSNDNNGPLCQTNRASLQATNLPPGVYFIVVEGFYLNAGDFTLEAQFNVATNEGFNFFNPVEMGSFTQATGTYSNSRSNAGHYNDYGQPSEDVIYGFYIDGSRDVTISTCGSSLDTYIYLLGIDRSLMYSNDDNGPSCSGTSASLQINNLLSGYYYIVVEGKGSSSGNYTLNVTFSQQFPPASEGVNMGNAIVIGNYTAGGSHTYTDSRSNDPANGYGHDYGGSSDDIFYKVSFDKTSDLSISTCGSPIATSLYLLRSDGQQVAANSGNGPLCSGGQASIQAGNLAAGTYYIVAEGSGSASGVINLSVTTNVQLPLVAGSVSPAIQSIASGASASPLTATAPTWGNGSAITFQWQRSTDYATWNAIAGANALSYSPGVHTVTAWYRIVATQSAKTVYSNIATVDVAVPSSTSLSAGQNYIAIWSPVVPVTDRTAAIGGSPGNVQLQVQYFDGLGRASQTVARNASLETEAGTARDLVTQVTYDAWGRQDKAFLAYASARAGGSYRPDALTMQTGFYQGKFADQGETSYFYSQTVFEASPLNRVLEEYAPGENWAGTQATSKHGVKAGYWSNTPTDAVRVWKVIEGNQAAASITSSYTSPKAYDAGVLYKKITEDEVGKQVIEFTDREGQVVLKKVQLTASKDAGSGSGHVGWLCTYYIYDDQHNLRCVIQPEGVKQLSGPLNWVPDVNLLAEQCFRYEYDGRKRLIIKKLPGAGELNMVYDVLDRLVFTQDANRRAENKWLATLYDGLDRPVLTGMVTYTGSRDNLQQLVTTRTQAGSNGESVIEGVTIYKHPLPDGSALDVLSITYYDDHDWSNSLATNLKTFSTAASGAYLYTASNTSYPYAQAVQANTATKGLVTGTKIKVLDNGPARYLNAVNFYDDKGRPVQIRTENLSGGLDVTTTQYNWSGQVLVSIQEHEKKAPALHTATVITKLEYDDIARLKRIQKKVRSSLVNNNELPADWTTILVNEYDAIGLLTMKKVGSQLDGTTGAPLAAVPLTRLNHDYNVRGWLLSVNKDYLGGTATGDLYFGLDLGYDKNGFEDSYQHPQYNGNISGMIWKNAGDSKKRKYDFDYDAANRLTSAAFGQHSGTGTVYNKDAGVDFSVSNLSYDANGNILSMWQNGLKGTTSSEIDKLSYTYFPGSNRLKNVIDDSNNVHTRLGDFHYSQTYMTALGTKTAAAIDYDYDTNGNLVQDRNKDIFQAGSKAIEYNHLNLPRRIYVQGKGTIDYTYSAAGVKLSKMVTDQTVSPARTTTTWYIAGFEYKNDTLQQLIHEEGRIRFGKAKDKTCEIGQLPDRFIYDYFIRDHLGNIRLVLTGDKEKDCYPAATVEPARVATEKLLYNIADGRIVDKTSIGATEASLENKLYRTHGGTTGEKTGLEIVLKVMGGDKVAIRGESFYQLPGGNAGTPLNLALADLLASFIGSGPVSGKGITAGSITGLPGNTAALQGFLNQHNPGSSTAKAAINWILLDEQFRMVSADFDGVQSGGGYKNHTKFINTPVTVTSSGYLYIYVSNESNLPVFFDNLQVSHEKGAILETTDYYPFGLVMAGISSRAMGKPENKYAYNGKEKQQKEFSDGSGLDWLDYGARMYDNQIGRFFTQDRFAEKYMPVSPYQYAANNPVLNVDVNGDSLGILVNGVTYQYYNNAYHDGEGNVVDLSKDKLASSVLGALNTIYSGDFGKGYLDNIIGMNETITIQDAANYKGDGEVRGAGSDKKNVYVNLEHFGKDGDKLIKNYPTDGNDIELGLTTSLGHEIAHSTSYIKNFGYQEKFWYMSQGGKKISQDEWYATVIENYIRIDQNLPLRTHYGYMDSSVNPTIKLVDENSRVIKPAKDFHAMKKMFDINSYQVVWPE</sequence>
<dbReference type="Gene3D" id="2.60.120.380">
    <property type="match status" value="3"/>
</dbReference>
<name>A0AAJ5WVP3_9BACT</name>
<feature type="domain" description="Peptidase C-terminal archaeal/bacterial" evidence="2">
    <location>
        <begin position="68"/>
        <end position="134"/>
    </location>
</feature>
<keyword evidence="1" id="KW-0732">Signal</keyword>
<evidence type="ECO:0000256" key="1">
    <source>
        <dbReference type="SAM" id="SignalP"/>
    </source>
</evidence>
<dbReference type="InterPro" id="IPR050708">
    <property type="entry name" value="T6SS_VgrG/RHS"/>
</dbReference>
<feature type="signal peptide" evidence="1">
    <location>
        <begin position="1"/>
        <end position="24"/>
    </location>
</feature>
<dbReference type="Gene3D" id="2.60.40.2700">
    <property type="match status" value="1"/>
</dbReference>
<dbReference type="Pfam" id="PF04151">
    <property type="entry name" value="PPC"/>
    <property type="match status" value="1"/>
</dbReference>
<dbReference type="PANTHER" id="PTHR32305:SF15">
    <property type="entry name" value="PROTEIN RHSA-RELATED"/>
    <property type="match status" value="1"/>
</dbReference>
<accession>A0AAJ5WVP3</accession>
<gene>
    <name evidence="4" type="ORF">P0Y53_22245</name>
</gene>
<evidence type="ECO:0000313" key="5">
    <source>
        <dbReference type="Proteomes" id="UP001220610"/>
    </source>
</evidence>
<dbReference type="InterPro" id="IPR007280">
    <property type="entry name" value="Peptidase_C_arc/bac"/>
</dbReference>
<reference evidence="4" key="1">
    <citation type="submission" date="2023-03" db="EMBL/GenBank/DDBJ databases">
        <title>Andean soil-derived lignocellulolytic bacterial consortium as a source of novel taxa and putative plastic-active enzymes.</title>
        <authorList>
            <person name="Diaz-Garcia L."/>
            <person name="Chuvochina M."/>
            <person name="Feuerriegel G."/>
            <person name="Bunk B."/>
            <person name="Sproer C."/>
            <person name="Streit W.R."/>
            <person name="Rodriguez L.M."/>
            <person name="Overmann J."/>
            <person name="Jimenez D.J."/>
        </authorList>
    </citation>
    <scope>NUCLEOTIDE SEQUENCE</scope>
    <source>
        <strain evidence="4">MAG 7</strain>
    </source>
</reference>